<evidence type="ECO:0000256" key="1">
    <source>
        <dbReference type="ARBA" id="ARBA00022723"/>
    </source>
</evidence>
<evidence type="ECO:0000256" key="3">
    <source>
        <dbReference type="SAM" id="SignalP"/>
    </source>
</evidence>
<keyword evidence="1" id="KW-0479">Metal-binding</keyword>
<accession>A0ABS2K922</accession>
<gene>
    <name evidence="5" type="ORF">ISP19_20235</name>
</gene>
<protein>
    <recommendedName>
        <fullName evidence="4">Blue (type 1) copper domain-containing protein</fullName>
    </recommendedName>
</protein>
<keyword evidence="6" id="KW-1185">Reference proteome</keyword>
<dbReference type="Proteomes" id="UP001430149">
    <property type="component" value="Unassembled WGS sequence"/>
</dbReference>
<dbReference type="InterPro" id="IPR008972">
    <property type="entry name" value="Cupredoxin"/>
</dbReference>
<dbReference type="PANTHER" id="PTHR38439">
    <property type="entry name" value="AURACYANIN-B"/>
    <property type="match status" value="1"/>
</dbReference>
<dbReference type="PANTHER" id="PTHR38439:SF3">
    <property type="entry name" value="COPPER-RESISTANT CUPROPROTEIN COPI"/>
    <property type="match status" value="1"/>
</dbReference>
<sequence length="163" mass="18148">MRRALMMSLMTLLLTVWPLITLAGTASETVDTAVQDRADNFWFGHRGRMSDVIRTITVVMQGSRFLPGTIDVKRGETIRFLVINRDPIAHEFVLGDVAEQAAHEKEMASMPGMPMTDPNGVTVAPGKTGVFIWMFTQVGQLQYACHLPGHYQDGMFGQLNIHD</sequence>
<feature type="chain" id="PRO_5045680597" description="Blue (type 1) copper domain-containing protein" evidence="3">
    <location>
        <begin position="24"/>
        <end position="163"/>
    </location>
</feature>
<dbReference type="InterPro" id="IPR000923">
    <property type="entry name" value="BlueCu_1"/>
</dbReference>
<organism evidence="5 6">
    <name type="scientific">Dyella flava</name>
    <dbReference type="NCBI Taxonomy" id="1920170"/>
    <lineage>
        <taxon>Bacteria</taxon>
        <taxon>Pseudomonadati</taxon>
        <taxon>Pseudomonadota</taxon>
        <taxon>Gammaproteobacteria</taxon>
        <taxon>Lysobacterales</taxon>
        <taxon>Rhodanobacteraceae</taxon>
        <taxon>Dyella</taxon>
    </lineage>
</organism>
<proteinExistence type="predicted"/>
<evidence type="ECO:0000313" key="6">
    <source>
        <dbReference type="Proteomes" id="UP001430149"/>
    </source>
</evidence>
<dbReference type="InterPro" id="IPR050845">
    <property type="entry name" value="Cu-binding_ET"/>
</dbReference>
<evidence type="ECO:0000313" key="5">
    <source>
        <dbReference type="EMBL" id="MBM7127710.1"/>
    </source>
</evidence>
<reference evidence="5" key="1">
    <citation type="submission" date="2020-10" db="EMBL/GenBank/DDBJ databases">
        <title>Phylogeny of dyella-like bacteria.</title>
        <authorList>
            <person name="Fu J."/>
        </authorList>
    </citation>
    <scope>NUCLEOTIDE SEQUENCE</scope>
    <source>
        <strain evidence="5">DHOC52</strain>
    </source>
</reference>
<dbReference type="Pfam" id="PF00127">
    <property type="entry name" value="Copper-bind"/>
    <property type="match status" value="1"/>
</dbReference>
<evidence type="ECO:0000259" key="4">
    <source>
        <dbReference type="Pfam" id="PF00127"/>
    </source>
</evidence>
<feature type="domain" description="Blue (type 1) copper" evidence="4">
    <location>
        <begin position="64"/>
        <end position="161"/>
    </location>
</feature>
<evidence type="ECO:0000256" key="2">
    <source>
        <dbReference type="ARBA" id="ARBA00023008"/>
    </source>
</evidence>
<dbReference type="RefSeq" id="WP_204684219.1">
    <property type="nucleotide sequence ID" value="NZ_BSNR01000014.1"/>
</dbReference>
<dbReference type="EMBL" id="JADIKE010000039">
    <property type="protein sequence ID" value="MBM7127710.1"/>
    <property type="molecule type" value="Genomic_DNA"/>
</dbReference>
<feature type="signal peptide" evidence="3">
    <location>
        <begin position="1"/>
        <end position="23"/>
    </location>
</feature>
<keyword evidence="3" id="KW-0732">Signal</keyword>
<name>A0ABS2K922_9GAMM</name>
<keyword evidence="2" id="KW-0186">Copper</keyword>
<dbReference type="SUPFAM" id="SSF49503">
    <property type="entry name" value="Cupredoxins"/>
    <property type="match status" value="1"/>
</dbReference>
<dbReference type="Gene3D" id="2.60.40.420">
    <property type="entry name" value="Cupredoxins - blue copper proteins"/>
    <property type="match status" value="1"/>
</dbReference>
<comment type="caution">
    <text evidence="5">The sequence shown here is derived from an EMBL/GenBank/DDBJ whole genome shotgun (WGS) entry which is preliminary data.</text>
</comment>